<protein>
    <submittedName>
        <fullName evidence="2">Uncharacterized protein</fullName>
    </submittedName>
</protein>
<keyword evidence="3" id="KW-1185">Reference proteome</keyword>
<dbReference type="Proteomes" id="UP001172684">
    <property type="component" value="Unassembled WGS sequence"/>
</dbReference>
<evidence type="ECO:0000313" key="3">
    <source>
        <dbReference type="Proteomes" id="UP001172684"/>
    </source>
</evidence>
<feature type="compositionally biased region" description="Acidic residues" evidence="1">
    <location>
        <begin position="7"/>
        <end position="20"/>
    </location>
</feature>
<feature type="region of interest" description="Disordered" evidence="1">
    <location>
        <begin position="1"/>
        <end position="32"/>
    </location>
</feature>
<accession>A0ABQ9NHG7</accession>
<evidence type="ECO:0000313" key="2">
    <source>
        <dbReference type="EMBL" id="KAJ9658036.1"/>
    </source>
</evidence>
<reference evidence="2" key="1">
    <citation type="submission" date="2022-10" db="EMBL/GenBank/DDBJ databases">
        <title>Culturing micro-colonial fungi from biological soil crusts in the Mojave desert and describing Neophaeococcomyces mojavensis, and introducing the new genera and species Taxawa tesnikishii.</title>
        <authorList>
            <person name="Kurbessoian T."/>
            <person name="Stajich J.E."/>
        </authorList>
    </citation>
    <scope>NUCLEOTIDE SEQUENCE</scope>
    <source>
        <strain evidence="2">TK_1</strain>
    </source>
</reference>
<organism evidence="2 3">
    <name type="scientific">Coniosporium apollinis</name>
    <dbReference type="NCBI Taxonomy" id="61459"/>
    <lineage>
        <taxon>Eukaryota</taxon>
        <taxon>Fungi</taxon>
        <taxon>Dikarya</taxon>
        <taxon>Ascomycota</taxon>
        <taxon>Pezizomycotina</taxon>
        <taxon>Dothideomycetes</taxon>
        <taxon>Dothideomycetes incertae sedis</taxon>
        <taxon>Coniosporium</taxon>
    </lineage>
</organism>
<sequence>MCRTEVFELDEAPSSDESNGEEQGPGYGATTDGVRARLARDNVPIRITEANYATLYYDLEWFYDSWASVDDTLYDSVSWDDVEHALLLICSRIRSHGNNLPAVLYDVLLDAALHNVALREIGPTLAVRRWIRSIVEYLRDRDFEEL</sequence>
<proteinExistence type="predicted"/>
<evidence type="ECO:0000256" key="1">
    <source>
        <dbReference type="SAM" id="MobiDB-lite"/>
    </source>
</evidence>
<comment type="caution">
    <text evidence="2">The sequence shown here is derived from an EMBL/GenBank/DDBJ whole genome shotgun (WGS) entry which is preliminary data.</text>
</comment>
<gene>
    <name evidence="2" type="ORF">H2201_007931</name>
</gene>
<name>A0ABQ9NHG7_9PEZI</name>
<dbReference type="EMBL" id="JAPDRL010000092">
    <property type="protein sequence ID" value="KAJ9658036.1"/>
    <property type="molecule type" value="Genomic_DNA"/>
</dbReference>